<evidence type="ECO:0000256" key="4">
    <source>
        <dbReference type="ARBA" id="ARBA00023172"/>
    </source>
</evidence>
<reference evidence="7 8" key="1">
    <citation type="submission" date="2015-11" db="EMBL/GenBank/DDBJ databases">
        <title>Evidence for parallel genomic evolution in an endosymbiosis of termite gut flagellates.</title>
        <authorList>
            <person name="Zheng H."/>
        </authorList>
    </citation>
    <scope>NUCLEOTIDE SEQUENCE [LARGE SCALE GENOMIC DNA]</scope>
    <source>
        <strain evidence="7 8">CET450</strain>
    </source>
</reference>
<protein>
    <recommendedName>
        <fullName evidence="9">DNA recombination protein RmuC</fullName>
    </recommendedName>
</protein>
<evidence type="ECO:0000256" key="3">
    <source>
        <dbReference type="ARBA" id="ARBA00023054"/>
    </source>
</evidence>
<comment type="function">
    <text evidence="1">Involved in DNA recombination.</text>
</comment>
<comment type="caution">
    <text evidence="7">The sequence shown here is derived from an EMBL/GenBank/DDBJ whole genome shotgun (WGS) entry which is preliminary data.</text>
</comment>
<organism evidence="7 8">
    <name type="scientific">Endomicrobium trichonymphae</name>
    <dbReference type="NCBI Taxonomy" id="1408204"/>
    <lineage>
        <taxon>Bacteria</taxon>
        <taxon>Pseudomonadati</taxon>
        <taxon>Elusimicrobiota</taxon>
        <taxon>Endomicrobiia</taxon>
        <taxon>Endomicrobiales</taxon>
        <taxon>Endomicrobiaceae</taxon>
        <taxon>Candidatus Endomicrobiellum</taxon>
    </lineage>
</organism>
<gene>
    <name evidence="7" type="ORF">ATZ36_14830</name>
</gene>
<keyword evidence="6" id="KW-0812">Transmembrane</keyword>
<keyword evidence="4" id="KW-0233">DNA recombination</keyword>
<keyword evidence="3 5" id="KW-0175">Coiled coil</keyword>
<keyword evidence="6" id="KW-0472">Membrane</keyword>
<comment type="similarity">
    <text evidence="2">Belongs to the RmuC family.</text>
</comment>
<dbReference type="EMBL" id="LNVX01000218">
    <property type="protein sequence ID" value="OEG71391.1"/>
    <property type="molecule type" value="Genomic_DNA"/>
</dbReference>
<evidence type="ECO:0000256" key="5">
    <source>
        <dbReference type="SAM" id="Coils"/>
    </source>
</evidence>
<dbReference type="PANTHER" id="PTHR30563">
    <property type="entry name" value="DNA RECOMBINATION PROTEIN RMUC"/>
    <property type="match status" value="1"/>
</dbReference>
<keyword evidence="6" id="KW-1133">Transmembrane helix</keyword>
<evidence type="ECO:0000256" key="6">
    <source>
        <dbReference type="SAM" id="Phobius"/>
    </source>
</evidence>
<dbReference type="AlphaFoldDB" id="A0A1E5ILM6"/>
<accession>A0A1E5ILM6</accession>
<dbReference type="GO" id="GO:0006310">
    <property type="term" value="P:DNA recombination"/>
    <property type="evidence" value="ECO:0007669"/>
    <property type="project" value="UniProtKB-KW"/>
</dbReference>
<evidence type="ECO:0000313" key="7">
    <source>
        <dbReference type="EMBL" id="OEG71391.1"/>
    </source>
</evidence>
<evidence type="ECO:0000256" key="1">
    <source>
        <dbReference type="ARBA" id="ARBA00003416"/>
    </source>
</evidence>
<evidence type="ECO:0008006" key="9">
    <source>
        <dbReference type="Google" id="ProtNLM"/>
    </source>
</evidence>
<evidence type="ECO:0000313" key="8">
    <source>
        <dbReference type="Proteomes" id="UP000095237"/>
    </source>
</evidence>
<dbReference type="InterPro" id="IPR003798">
    <property type="entry name" value="DNA_recombination_RmuC"/>
</dbReference>
<feature type="transmembrane region" description="Helical" evidence="6">
    <location>
        <begin position="6"/>
        <end position="26"/>
    </location>
</feature>
<dbReference type="PANTHER" id="PTHR30563:SF0">
    <property type="entry name" value="DNA RECOMBINATION PROTEIN RMUC"/>
    <property type="match status" value="1"/>
</dbReference>
<proteinExistence type="inferred from homology"/>
<evidence type="ECO:0000256" key="2">
    <source>
        <dbReference type="ARBA" id="ARBA00009840"/>
    </source>
</evidence>
<dbReference type="Proteomes" id="UP000095237">
    <property type="component" value="Unassembled WGS sequence"/>
</dbReference>
<name>A0A1E5ILM6_ENDTX</name>
<sequence>MNTITSIFLFLSGIAAGICLFAFKYISLSKDNAAKEQKIQNLTENIENQTRLGSNLKSEFENIASKVLEEKTAKITDLNRTSLESIVSPFKVKIDEFRNRIEDLNTSEAEKISGLRKELENLMSLNKQLSADANNLAVALKGENKLQGIWGELCIKRIFEYAGMAEGVNYVSQKQFKVDDEKKIPDYIVKLPDEKHIVIDAKTSLVAYEKYYNPQNETDKRNYLKDHSASIKKHIDDLAGKDYTGLPELNQPEYTLMFVPLDGAISLALADKPDLIEYAFKKNIAIVTPSTLLTTLKTIQYIWRQENQKKNVLEIAKQGGSLYDKFVIFIQILKAADKKISEAKSKTEEAIKRLSESDKKGNSLITGVQRLKDLGSPAKKEIPEDFLKASE</sequence>
<dbReference type="Pfam" id="PF02646">
    <property type="entry name" value="RmuC"/>
    <property type="match status" value="1"/>
</dbReference>
<feature type="coiled-coil region" evidence="5">
    <location>
        <begin position="25"/>
        <end position="59"/>
    </location>
</feature>
<keyword evidence="8" id="KW-1185">Reference proteome</keyword>